<feature type="compositionally biased region" description="Polar residues" evidence="6">
    <location>
        <begin position="30"/>
        <end position="49"/>
    </location>
</feature>
<dbReference type="InterPro" id="IPR037293">
    <property type="entry name" value="Gal_Oxidase_central_sf"/>
</dbReference>
<dbReference type="Proteomes" id="UP000217289">
    <property type="component" value="Chromosome"/>
</dbReference>
<dbReference type="InterPro" id="IPR023827">
    <property type="entry name" value="Peptidase_S8_Asp-AS"/>
</dbReference>
<feature type="region of interest" description="Disordered" evidence="6">
    <location>
        <begin position="27"/>
        <end position="49"/>
    </location>
</feature>
<dbReference type="Pfam" id="PF00082">
    <property type="entry name" value="Peptidase_S8"/>
    <property type="match status" value="1"/>
</dbReference>
<evidence type="ECO:0000256" key="3">
    <source>
        <dbReference type="ARBA" id="ARBA00022801"/>
    </source>
</evidence>
<keyword evidence="3 5" id="KW-0378">Hydrolase</keyword>
<dbReference type="NCBIfam" id="NF038133">
    <property type="entry name" value="choice_anch_L"/>
    <property type="match status" value="1"/>
</dbReference>
<keyword evidence="2 5" id="KW-0645">Protease</keyword>
<keyword evidence="9" id="KW-1185">Reference proteome</keyword>
<dbReference type="PANTHER" id="PTHR43806:SF11">
    <property type="entry name" value="CEREVISIN-RELATED"/>
    <property type="match status" value="1"/>
</dbReference>
<gene>
    <name evidence="8" type="ORF">MEBOL_000984</name>
</gene>
<dbReference type="Gene3D" id="2.130.10.80">
    <property type="entry name" value="Galactose oxidase/kelch, beta-propeller"/>
    <property type="match status" value="3"/>
</dbReference>
<feature type="active site" description="Charge relay system" evidence="5">
    <location>
        <position position="939"/>
    </location>
</feature>
<evidence type="ECO:0000256" key="2">
    <source>
        <dbReference type="ARBA" id="ARBA00022670"/>
    </source>
</evidence>
<dbReference type="GO" id="GO:0004252">
    <property type="term" value="F:serine-type endopeptidase activity"/>
    <property type="evidence" value="ECO:0007669"/>
    <property type="project" value="UniProtKB-UniRule"/>
</dbReference>
<evidence type="ECO:0000256" key="6">
    <source>
        <dbReference type="SAM" id="MobiDB-lite"/>
    </source>
</evidence>
<dbReference type="PROSITE" id="PS51257">
    <property type="entry name" value="PROKAR_LIPOPROTEIN"/>
    <property type="match status" value="1"/>
</dbReference>
<evidence type="ECO:0000256" key="4">
    <source>
        <dbReference type="ARBA" id="ARBA00022825"/>
    </source>
</evidence>
<dbReference type="PROSITE" id="PS00137">
    <property type="entry name" value="SUBTILASE_HIS"/>
    <property type="match status" value="1"/>
</dbReference>
<dbReference type="PROSITE" id="PS51892">
    <property type="entry name" value="SUBTILASE"/>
    <property type="match status" value="1"/>
</dbReference>
<reference evidence="8 9" key="1">
    <citation type="submission" date="2017-06" db="EMBL/GenBank/DDBJ databases">
        <authorList>
            <person name="Kim H.J."/>
            <person name="Triplett B.A."/>
        </authorList>
    </citation>
    <scope>NUCLEOTIDE SEQUENCE [LARGE SCALE GENOMIC DNA]</scope>
    <source>
        <strain evidence="8 9">DSM 14713</strain>
    </source>
</reference>
<dbReference type="InterPro" id="IPR050131">
    <property type="entry name" value="Peptidase_S8_subtilisin-like"/>
</dbReference>
<dbReference type="Gene3D" id="3.40.50.200">
    <property type="entry name" value="Peptidase S8/S53 domain"/>
    <property type="match status" value="1"/>
</dbReference>
<comment type="similarity">
    <text evidence="1 5">Belongs to the peptidase S8 family.</text>
</comment>
<dbReference type="SUPFAM" id="SSF117281">
    <property type="entry name" value="Kelch motif"/>
    <property type="match status" value="2"/>
</dbReference>
<dbReference type="GO" id="GO:0006508">
    <property type="term" value="P:proteolysis"/>
    <property type="evidence" value="ECO:0007669"/>
    <property type="project" value="UniProtKB-KW"/>
</dbReference>
<dbReference type="KEGG" id="mbd:MEBOL_000984"/>
<organism evidence="8 9">
    <name type="scientific">Melittangium boletus DSM 14713</name>
    <dbReference type="NCBI Taxonomy" id="1294270"/>
    <lineage>
        <taxon>Bacteria</taxon>
        <taxon>Pseudomonadati</taxon>
        <taxon>Myxococcota</taxon>
        <taxon>Myxococcia</taxon>
        <taxon>Myxococcales</taxon>
        <taxon>Cystobacterineae</taxon>
        <taxon>Archangiaceae</taxon>
        <taxon>Melittangium</taxon>
    </lineage>
</organism>
<dbReference type="InterPro" id="IPR049804">
    <property type="entry name" value="Choice_anch_L"/>
</dbReference>
<dbReference type="SMART" id="SM00612">
    <property type="entry name" value="Kelch"/>
    <property type="match status" value="6"/>
</dbReference>
<dbReference type="InterPro" id="IPR000209">
    <property type="entry name" value="Peptidase_S8/S53_dom"/>
</dbReference>
<dbReference type="AlphaFoldDB" id="A0A250I8P2"/>
<evidence type="ECO:0000256" key="1">
    <source>
        <dbReference type="ARBA" id="ARBA00011073"/>
    </source>
</evidence>
<dbReference type="Pfam" id="PF01344">
    <property type="entry name" value="Kelch_1"/>
    <property type="match status" value="1"/>
</dbReference>
<dbReference type="PANTHER" id="PTHR43806">
    <property type="entry name" value="PEPTIDASE S8"/>
    <property type="match status" value="1"/>
</dbReference>
<dbReference type="InterPro" id="IPR036852">
    <property type="entry name" value="Peptidase_S8/S53_dom_sf"/>
</dbReference>
<evidence type="ECO:0000313" key="9">
    <source>
        <dbReference type="Proteomes" id="UP000217289"/>
    </source>
</evidence>
<dbReference type="InterPro" id="IPR015500">
    <property type="entry name" value="Peptidase_S8_subtilisin-rel"/>
</dbReference>
<feature type="active site" description="Charge relay system" evidence="5">
    <location>
        <position position="780"/>
    </location>
</feature>
<protein>
    <recommendedName>
        <fullName evidence="7">Peptidase S8/S53 domain-containing protein</fullName>
    </recommendedName>
</protein>
<dbReference type="Gene3D" id="2.120.10.80">
    <property type="entry name" value="Kelch-type beta propeller"/>
    <property type="match status" value="1"/>
</dbReference>
<dbReference type="PRINTS" id="PR00723">
    <property type="entry name" value="SUBTILISIN"/>
</dbReference>
<dbReference type="InterPro" id="IPR006652">
    <property type="entry name" value="Kelch_1"/>
</dbReference>
<dbReference type="InterPro" id="IPR022398">
    <property type="entry name" value="Peptidase_S8_His-AS"/>
</dbReference>
<feature type="domain" description="Peptidase S8/S53" evidence="7">
    <location>
        <begin position="740"/>
        <end position="974"/>
    </location>
</feature>
<evidence type="ECO:0000259" key="7">
    <source>
        <dbReference type="Pfam" id="PF00082"/>
    </source>
</evidence>
<dbReference type="OrthoDB" id="9790784at2"/>
<dbReference type="SUPFAM" id="SSF52743">
    <property type="entry name" value="Subtilisin-like"/>
    <property type="match status" value="1"/>
</dbReference>
<dbReference type="EMBL" id="CP022163">
    <property type="protein sequence ID" value="ATB27541.1"/>
    <property type="molecule type" value="Genomic_DNA"/>
</dbReference>
<dbReference type="InterPro" id="IPR015915">
    <property type="entry name" value="Kelch-typ_b-propeller"/>
</dbReference>
<dbReference type="PROSITE" id="PS00136">
    <property type="entry name" value="SUBTILASE_ASP"/>
    <property type="match status" value="1"/>
</dbReference>
<proteinExistence type="inferred from homology"/>
<dbReference type="NCBIfam" id="NF041940">
    <property type="entry name" value="choice_anch_X"/>
    <property type="match status" value="1"/>
</dbReference>
<name>A0A250I8P2_9BACT</name>
<feature type="active site" description="Charge relay system" evidence="5">
    <location>
        <position position="747"/>
    </location>
</feature>
<keyword evidence="4 5" id="KW-0720">Serine protease</keyword>
<dbReference type="RefSeq" id="WP_095976333.1">
    <property type="nucleotide sequence ID" value="NZ_CP022163.1"/>
</dbReference>
<sequence>MNHPTARRRLFLAMTVVGLTVGCSPEATPASHQPDSLGHRSQASAGSEWQPTGRLALARLTHASVRLKDGKVLTVGGYNRTAELYGPGTGTWTRIADTHDTHRGATATLLPSGKVLLVGGESNWRNGAPAEIYDPNINAWSVTDASLTPRLDHTATLLDDGRVLITGGSDATYGVAMASAELYDPSTGAWTAAAPMLSARSHHTATLLKNGQVLVAGGTGLDGMPQRAAELFDPTTHAWRTVEAMAEVRAFHSATLLPSGLVLVVGGGGGDWNSSASTEVFDPSGLNWTTTGTLHLPRRYHSTTILADGRALVAGGYHELTGIVTASEVYDSKSHSWILAGTMGTGRYQHTATLLTGGQVLVAGGHSTGDQASAELYTPPPSKQGPYLTLESGSASLEIIQNQQQNTTSVLSLRQEGGQSLRLLNETIVSPAQDGLQIISDFPKNGYSANGAIALVVNQSVKGIIPGIYQVTNRASVAGTSIQASNTFTVRVHPSGGTPVVLPLGAWPDGLPANASTEVTFTSAIASFSTPPAHLLLRRLEGASEPVVAFMRDDGLNGDLMAGDGVYSTKIRVNSGAEGLLRYKATATHPSGSGETSSTPLDLSVSCHPIRFQPYSSARIVTDPANGTRLLCDEVLVSFVDGTACGETSALIERLLGPGAAIIGGQPGLKYYQVHLPGACSANTVTEAVRVLKQDARIRQATPNFVGQADEFIPNDPLSAAQYATQKIRAEEAWVIARGGSVVAVIDSGIDTTHADLLGQVLPGIDIFDNDEDASDDFGHGTNVASIIAAKGNNAEGMAGVAWGSKLLPVKAMSGEGAISTGTGAAAIKYAADKGAKVINCSWGFKDRGRPVDTSILQEAVAYAIQKGSLVVASSGNEGDTRKSYPCAYPNVLCVAATTANDTRWSMSNYGNHVSLVAPGVNITVARKGGGYETQTGTSFAAAWVSGSASVVWSHKPSWTEEQIRQRLMNTATGLPLPGMGRGRIDLFEAVFNGSFEDGINGWTVRGTAGALGSMGTILPTDNAQLAFVSSGPDDAQIETTLEQGFTVQPGVTKIPMKFDYNFVTEEYPEWINTQYNDNIRIVLVGPTGKETLLAYEEVNSAWFSLIPELDFPGGDLTVGATGWKSVSVQIPVTSGPGKYSIRVRDEGDGVYDSNLLIDNIRFK</sequence>
<evidence type="ECO:0000313" key="8">
    <source>
        <dbReference type="EMBL" id="ATB27541.1"/>
    </source>
</evidence>
<evidence type="ECO:0000256" key="5">
    <source>
        <dbReference type="PROSITE-ProRule" id="PRU01240"/>
    </source>
</evidence>
<accession>A0A250I8P2</accession>